<evidence type="ECO:0000313" key="2">
    <source>
        <dbReference type="EMBL" id="AZG76325.1"/>
    </source>
</evidence>
<dbReference type="AlphaFoldDB" id="A0A3G8M4S4"/>
<dbReference type="KEGG" id="mros:EHO51_06055"/>
<dbReference type="EMBL" id="CP034086">
    <property type="protein sequence ID" value="AZG76325.1"/>
    <property type="molecule type" value="Genomic_DNA"/>
</dbReference>
<sequence length="448" mass="49219">MERDHRVIFAVPALSLVEQTVSAFCGEGLGCIGVVQADHVLTDPSQPVQVCSVQSLARREKPEAALVIIDEAHRMFASVNEWMTDPEWANVPFIGLSATPWARGLGKYYDDLIIAARTAELIEAGYLSPFIVFAPSEPDLSDVATIAGEFHQGELSDACNKSTLVGDVVATWLARGEKRPTLCYGVDRAHAEHLQQRFLEAGVAAEFVDAYTPVEERERIFRRFRAGVTKIITNCATLTTGVDLDVRCIVDAKPTKSEMLFVQTIGRGLRTASGKDKLIVLDHAGNHLRLGLVTDIHHEHLDDGKPKKAGEDDRERKAPLPRICDGCSAVMPRKAAVCEACGAVREAKCEVDAVDGELVELGSGTRAEKWAPTASEKREFFGELRFIAAERGYSDGWASHKFREKFGHWPNDAWTRSAGPTAPSLKTRNWIRSRAIAFAKGRRANGET</sequence>
<dbReference type="InterPro" id="IPR014001">
    <property type="entry name" value="Helicase_ATP-bd"/>
</dbReference>
<dbReference type="SUPFAM" id="SSF52540">
    <property type="entry name" value="P-loop containing nucleoside triphosphate hydrolases"/>
    <property type="match status" value="1"/>
</dbReference>
<dbReference type="Gene3D" id="3.40.50.300">
    <property type="entry name" value="P-loop containing nucleotide triphosphate hydrolases"/>
    <property type="match status" value="2"/>
</dbReference>
<dbReference type="PANTHER" id="PTHR47396">
    <property type="entry name" value="TYPE I RESTRICTION ENZYME ECOKI R PROTEIN"/>
    <property type="match status" value="1"/>
</dbReference>
<evidence type="ECO:0000313" key="3">
    <source>
        <dbReference type="Proteomes" id="UP000273982"/>
    </source>
</evidence>
<reference evidence="2 3" key="1">
    <citation type="submission" date="2018-11" db="EMBL/GenBank/DDBJ databases">
        <title>Genome squencing of methanotrophic bacteria isolated from alkaline groundwater in Korea.</title>
        <authorList>
            <person name="Nguyen L.N."/>
        </authorList>
    </citation>
    <scope>NUCLEOTIDE SEQUENCE [LARGE SCALE GENOMIC DNA]</scope>
    <source>
        <strain evidence="2 3">GW6</strain>
    </source>
</reference>
<organism evidence="2 3">
    <name type="scientific">Methylocystis rosea</name>
    <dbReference type="NCBI Taxonomy" id="173366"/>
    <lineage>
        <taxon>Bacteria</taxon>
        <taxon>Pseudomonadati</taxon>
        <taxon>Pseudomonadota</taxon>
        <taxon>Alphaproteobacteria</taxon>
        <taxon>Hyphomicrobiales</taxon>
        <taxon>Methylocystaceae</taxon>
        <taxon>Methylocystis</taxon>
    </lineage>
</organism>
<dbReference type="GO" id="GO:0003677">
    <property type="term" value="F:DNA binding"/>
    <property type="evidence" value="ECO:0007669"/>
    <property type="project" value="InterPro"/>
</dbReference>
<dbReference type="InterPro" id="IPR006935">
    <property type="entry name" value="Helicase/UvrB_N"/>
</dbReference>
<dbReference type="PROSITE" id="PS51192">
    <property type="entry name" value="HELICASE_ATP_BIND_1"/>
    <property type="match status" value="1"/>
</dbReference>
<dbReference type="Pfam" id="PF00271">
    <property type="entry name" value="Helicase_C"/>
    <property type="match status" value="1"/>
</dbReference>
<dbReference type="PANTHER" id="PTHR47396:SF1">
    <property type="entry name" value="ATP-DEPENDENT HELICASE IRC3-RELATED"/>
    <property type="match status" value="1"/>
</dbReference>
<dbReference type="GO" id="GO:0005829">
    <property type="term" value="C:cytosol"/>
    <property type="evidence" value="ECO:0007669"/>
    <property type="project" value="TreeGrafter"/>
</dbReference>
<evidence type="ECO:0000259" key="1">
    <source>
        <dbReference type="PROSITE" id="PS51192"/>
    </source>
</evidence>
<name>A0A3G8M4S4_9HYPH</name>
<proteinExistence type="predicted"/>
<dbReference type="Proteomes" id="UP000273982">
    <property type="component" value="Chromosome"/>
</dbReference>
<dbReference type="Pfam" id="PF04851">
    <property type="entry name" value="ResIII"/>
    <property type="match status" value="1"/>
</dbReference>
<gene>
    <name evidence="2" type="ORF">EHO51_06055</name>
</gene>
<dbReference type="InterPro" id="IPR027417">
    <property type="entry name" value="P-loop_NTPase"/>
</dbReference>
<protein>
    <recommendedName>
        <fullName evidence="1">Helicase ATP-binding domain-containing protein</fullName>
    </recommendedName>
</protein>
<dbReference type="GO" id="GO:0005524">
    <property type="term" value="F:ATP binding"/>
    <property type="evidence" value="ECO:0007669"/>
    <property type="project" value="InterPro"/>
</dbReference>
<dbReference type="InterPro" id="IPR001650">
    <property type="entry name" value="Helicase_C-like"/>
</dbReference>
<dbReference type="SMART" id="SM00490">
    <property type="entry name" value="HELICc"/>
    <property type="match status" value="1"/>
</dbReference>
<feature type="domain" description="Helicase ATP-binding" evidence="1">
    <location>
        <begin position="1"/>
        <end position="100"/>
    </location>
</feature>
<dbReference type="InterPro" id="IPR050742">
    <property type="entry name" value="Helicase_Restrict-Modif_Enz"/>
</dbReference>
<dbReference type="GO" id="GO:0016787">
    <property type="term" value="F:hydrolase activity"/>
    <property type="evidence" value="ECO:0007669"/>
    <property type="project" value="InterPro"/>
</dbReference>
<accession>A0A3G8M4S4</accession>